<reference evidence="1" key="1">
    <citation type="submission" date="2023-04" db="EMBL/GenBank/DDBJ databases">
        <title>Chromosome-level genome of Chaenocephalus aceratus.</title>
        <authorList>
            <person name="Park H."/>
        </authorList>
    </citation>
    <scope>NUCLEOTIDE SEQUENCE</scope>
    <source>
        <strain evidence="1">DE</strain>
        <tissue evidence="1">Muscle</tissue>
    </source>
</reference>
<organism evidence="1 2">
    <name type="scientific">Dissostichus eleginoides</name>
    <name type="common">Patagonian toothfish</name>
    <name type="synonym">Dissostichus amissus</name>
    <dbReference type="NCBI Taxonomy" id="100907"/>
    <lineage>
        <taxon>Eukaryota</taxon>
        <taxon>Metazoa</taxon>
        <taxon>Chordata</taxon>
        <taxon>Craniata</taxon>
        <taxon>Vertebrata</taxon>
        <taxon>Euteleostomi</taxon>
        <taxon>Actinopterygii</taxon>
        <taxon>Neopterygii</taxon>
        <taxon>Teleostei</taxon>
        <taxon>Neoteleostei</taxon>
        <taxon>Acanthomorphata</taxon>
        <taxon>Eupercaria</taxon>
        <taxon>Perciformes</taxon>
        <taxon>Notothenioidei</taxon>
        <taxon>Nototheniidae</taxon>
        <taxon>Dissostichus</taxon>
    </lineage>
</organism>
<dbReference type="AlphaFoldDB" id="A0AAD9F074"/>
<evidence type="ECO:0000313" key="1">
    <source>
        <dbReference type="EMBL" id="KAK1883882.1"/>
    </source>
</evidence>
<comment type="caution">
    <text evidence="1">The sequence shown here is derived from an EMBL/GenBank/DDBJ whole genome shotgun (WGS) entry which is preliminary data.</text>
</comment>
<dbReference type="Proteomes" id="UP001228049">
    <property type="component" value="Unassembled WGS sequence"/>
</dbReference>
<evidence type="ECO:0000313" key="2">
    <source>
        <dbReference type="Proteomes" id="UP001228049"/>
    </source>
</evidence>
<proteinExistence type="predicted"/>
<keyword evidence="2" id="KW-1185">Reference proteome</keyword>
<sequence>MAPYALHVRPPCMKAMTPSVAASQYIDIYIVFPLGCSQGARGGWTPGAVTGSGIKRLHFLWVFLQTPGCTTPSASDGYEGLMAGWQMLAL</sequence>
<dbReference type="EMBL" id="JASDAP010000022">
    <property type="protein sequence ID" value="KAK1883882.1"/>
    <property type="molecule type" value="Genomic_DNA"/>
</dbReference>
<gene>
    <name evidence="1" type="ORF">KUDE01_022206</name>
</gene>
<accession>A0AAD9F074</accession>
<name>A0AAD9F074_DISEL</name>
<protein>
    <submittedName>
        <fullName evidence="1">Phosphoribosylformylglycinamidine synthase subunit PurQ</fullName>
    </submittedName>
</protein>